<dbReference type="Gene3D" id="2.40.160.20">
    <property type="match status" value="1"/>
</dbReference>
<keyword evidence="1" id="KW-0732">Signal</keyword>
<feature type="chain" id="PRO_5042088898" evidence="1">
    <location>
        <begin position="18"/>
        <end position="147"/>
    </location>
</feature>
<proteinExistence type="predicted"/>
<feature type="signal peptide" evidence="1">
    <location>
        <begin position="1"/>
        <end position="17"/>
    </location>
</feature>
<evidence type="ECO:0000256" key="1">
    <source>
        <dbReference type="SAM" id="SignalP"/>
    </source>
</evidence>
<reference evidence="2" key="2">
    <citation type="submission" date="2023-06" db="EMBL/GenBank/DDBJ databases">
        <authorList>
            <consortium name="Lawrence Berkeley National Laboratory"/>
            <person name="Haridas S."/>
            <person name="Hensen N."/>
            <person name="Bonometti L."/>
            <person name="Westerberg I."/>
            <person name="Brannstrom I.O."/>
            <person name="Guillou S."/>
            <person name="Cros-Aarteil S."/>
            <person name="Calhoun S."/>
            <person name="Kuo A."/>
            <person name="Mondo S."/>
            <person name="Pangilinan J."/>
            <person name="Riley R."/>
            <person name="Labutti K."/>
            <person name="Andreopoulos B."/>
            <person name="Lipzen A."/>
            <person name="Chen C."/>
            <person name="Yanf M."/>
            <person name="Daum C."/>
            <person name="Ng V."/>
            <person name="Clum A."/>
            <person name="Steindorff A."/>
            <person name="Ohm R."/>
            <person name="Martin F."/>
            <person name="Silar P."/>
            <person name="Natvig D."/>
            <person name="Lalanne C."/>
            <person name="Gautier V."/>
            <person name="Ament-Velasquez S.L."/>
            <person name="Kruys A."/>
            <person name="Hutchinson M.I."/>
            <person name="Powell A.J."/>
            <person name="Barry K."/>
            <person name="Miller A.N."/>
            <person name="Grigoriev I.V."/>
            <person name="Debuchy R."/>
            <person name="Gladieux P."/>
            <person name="Thoren M.H."/>
            <person name="Johannesson H."/>
        </authorList>
    </citation>
    <scope>NUCLEOTIDE SEQUENCE</scope>
    <source>
        <strain evidence="2">CBS 958.72</strain>
    </source>
</reference>
<dbReference type="InterPro" id="IPR020915">
    <property type="entry name" value="UPF0311"/>
</dbReference>
<sequence>MLALPLTLLALAATGLADPKPPALTWLYSVNITFAAPIEIGAVPTGNRAILTIVGGSFAGPKIAGKVGSGIDWGLTDAKGTFSPDALYTLYTNDNATILVSEKGHAPGVQILFETASPKYAYLNTVVAYATGGPSEAGVSLDVWQGF</sequence>
<organism evidence="2 3">
    <name type="scientific">Lasiosphaeria ovina</name>
    <dbReference type="NCBI Taxonomy" id="92902"/>
    <lineage>
        <taxon>Eukaryota</taxon>
        <taxon>Fungi</taxon>
        <taxon>Dikarya</taxon>
        <taxon>Ascomycota</taxon>
        <taxon>Pezizomycotina</taxon>
        <taxon>Sordariomycetes</taxon>
        <taxon>Sordariomycetidae</taxon>
        <taxon>Sordariales</taxon>
        <taxon>Lasiosphaeriaceae</taxon>
        <taxon>Lasiosphaeria</taxon>
    </lineage>
</organism>
<dbReference type="EMBL" id="JAULSN010000003">
    <property type="protein sequence ID" value="KAK3376366.1"/>
    <property type="molecule type" value="Genomic_DNA"/>
</dbReference>
<accession>A0AAE0KI26</accession>
<name>A0AAE0KI26_9PEZI</name>
<evidence type="ECO:0000313" key="3">
    <source>
        <dbReference type="Proteomes" id="UP001287356"/>
    </source>
</evidence>
<protein>
    <submittedName>
        <fullName evidence="2">Uncharacterized protein</fullName>
    </submittedName>
</protein>
<dbReference type="Proteomes" id="UP001287356">
    <property type="component" value="Unassembled WGS sequence"/>
</dbReference>
<dbReference type="PANTHER" id="PTHR37315:SF1">
    <property type="entry name" value="UPF0311 PROTEIN BLR7842"/>
    <property type="match status" value="1"/>
</dbReference>
<comment type="caution">
    <text evidence="2">The sequence shown here is derived from an EMBL/GenBank/DDBJ whole genome shotgun (WGS) entry which is preliminary data.</text>
</comment>
<dbReference type="Pfam" id="PF11578">
    <property type="entry name" value="DUF3237"/>
    <property type="match status" value="1"/>
</dbReference>
<keyword evidence="3" id="KW-1185">Reference proteome</keyword>
<reference evidence="2" key="1">
    <citation type="journal article" date="2023" name="Mol. Phylogenet. Evol.">
        <title>Genome-scale phylogeny and comparative genomics of the fungal order Sordariales.</title>
        <authorList>
            <person name="Hensen N."/>
            <person name="Bonometti L."/>
            <person name="Westerberg I."/>
            <person name="Brannstrom I.O."/>
            <person name="Guillou S."/>
            <person name="Cros-Aarteil S."/>
            <person name="Calhoun S."/>
            <person name="Haridas S."/>
            <person name="Kuo A."/>
            <person name="Mondo S."/>
            <person name="Pangilinan J."/>
            <person name="Riley R."/>
            <person name="LaButti K."/>
            <person name="Andreopoulos B."/>
            <person name="Lipzen A."/>
            <person name="Chen C."/>
            <person name="Yan M."/>
            <person name="Daum C."/>
            <person name="Ng V."/>
            <person name="Clum A."/>
            <person name="Steindorff A."/>
            <person name="Ohm R.A."/>
            <person name="Martin F."/>
            <person name="Silar P."/>
            <person name="Natvig D.O."/>
            <person name="Lalanne C."/>
            <person name="Gautier V."/>
            <person name="Ament-Velasquez S.L."/>
            <person name="Kruys A."/>
            <person name="Hutchinson M.I."/>
            <person name="Powell A.J."/>
            <person name="Barry K."/>
            <person name="Miller A.N."/>
            <person name="Grigoriev I.V."/>
            <person name="Debuchy R."/>
            <person name="Gladieux P."/>
            <person name="Hiltunen Thoren M."/>
            <person name="Johannesson H."/>
        </authorList>
    </citation>
    <scope>NUCLEOTIDE SEQUENCE</scope>
    <source>
        <strain evidence="2">CBS 958.72</strain>
    </source>
</reference>
<gene>
    <name evidence="2" type="ORF">B0T24DRAFT_592038</name>
</gene>
<evidence type="ECO:0000313" key="2">
    <source>
        <dbReference type="EMBL" id="KAK3376366.1"/>
    </source>
</evidence>
<dbReference type="AlphaFoldDB" id="A0AAE0KI26"/>
<dbReference type="PANTHER" id="PTHR37315">
    <property type="entry name" value="UPF0311 PROTEIN BLR7842"/>
    <property type="match status" value="1"/>
</dbReference>